<keyword evidence="1" id="KW-0472">Membrane</keyword>
<keyword evidence="1" id="KW-0812">Transmembrane</keyword>
<dbReference type="AlphaFoldDB" id="A0AAU2H9S1"/>
<evidence type="ECO:0000256" key="1">
    <source>
        <dbReference type="SAM" id="Phobius"/>
    </source>
</evidence>
<evidence type="ECO:0000313" key="2">
    <source>
        <dbReference type="EMBL" id="WTU44898.1"/>
    </source>
</evidence>
<accession>A0AAU2H9S1</accession>
<gene>
    <name evidence="2" type="ORF">OHV25_37625</name>
</gene>
<keyword evidence="1" id="KW-1133">Transmembrane helix</keyword>
<organism evidence="2">
    <name type="scientific">Streptomyces sp. NBC_00060</name>
    <dbReference type="NCBI Taxonomy" id="2975636"/>
    <lineage>
        <taxon>Bacteria</taxon>
        <taxon>Bacillati</taxon>
        <taxon>Actinomycetota</taxon>
        <taxon>Actinomycetes</taxon>
        <taxon>Kitasatosporales</taxon>
        <taxon>Streptomycetaceae</taxon>
        <taxon>Streptomyces</taxon>
    </lineage>
</organism>
<name>A0AAU2H9S1_9ACTN</name>
<proteinExistence type="predicted"/>
<dbReference type="EMBL" id="CP108253">
    <property type="protein sequence ID" value="WTU44898.1"/>
    <property type="molecule type" value="Genomic_DNA"/>
</dbReference>
<reference evidence="2" key="1">
    <citation type="submission" date="2022-10" db="EMBL/GenBank/DDBJ databases">
        <title>The complete genomes of actinobacterial strains from the NBC collection.</title>
        <authorList>
            <person name="Joergensen T.S."/>
            <person name="Alvarez Arevalo M."/>
            <person name="Sterndorff E.B."/>
            <person name="Faurdal D."/>
            <person name="Vuksanovic O."/>
            <person name="Mourched A.-S."/>
            <person name="Charusanti P."/>
            <person name="Shaw S."/>
            <person name="Blin K."/>
            <person name="Weber T."/>
        </authorList>
    </citation>
    <scope>NUCLEOTIDE SEQUENCE</scope>
    <source>
        <strain evidence="2">NBC_00060</strain>
    </source>
</reference>
<sequence length="274" mass="30727">MHPKREQILREFAKEGLAQQVQRLRADEHRRIVQTRAPVVVTPHPALQDSTDYLLKPIKGTVLLFWARPGTTLIGVLEKAYSTGDERVLRQLSADFQEQLDTRPVQPIDVAFEKLLSAPVYFDVMYGSRTVASSLALVDEIDYGAVVFAYNGGELRDADFQIIERYRDFERASYDTLIVKTAPDLSTVERQAVDAVPEHLLEMNVAHTIMCPLACVAIAAVVIALVTCAGGCKMLRERLDEVELTEEQIKRLGSLASARDLLSMRREILDEFGV</sequence>
<feature type="transmembrane region" description="Helical" evidence="1">
    <location>
        <begin position="205"/>
        <end position="229"/>
    </location>
</feature>
<protein>
    <submittedName>
        <fullName evidence="2">Uncharacterized protein</fullName>
    </submittedName>
</protein>